<accession>A0A366K9L8</accession>
<comment type="subcellular location">
    <subcellularLocation>
        <location evidence="1">Cell envelope</location>
    </subcellularLocation>
</comment>
<gene>
    <name evidence="2" type="ORF">CRD60_07390</name>
</gene>
<dbReference type="EMBL" id="PDCG01000008">
    <property type="protein sequence ID" value="RBP97351.1"/>
    <property type="molecule type" value="Genomic_DNA"/>
</dbReference>
<comment type="caution">
    <text evidence="2">The sequence shown here is derived from an EMBL/GenBank/DDBJ whole genome shotgun (WGS) entry which is preliminary data.</text>
</comment>
<sequence length="170" mass="18745">MSALYGEITIPTRTGWWFDDWYTDPAATTHYTGQAITADTDLYMGWTRAAYTLTLDPNGGTWPDGTTWNKYINDVPHGDLATMPDPPTKPGWILTGWTNNGADFDPTTTPITDWTLLKAKWAPAITQLPLTGGPLGAWTLPTLGILLPLTTLTAIGLTHRRKQTGHNLRH</sequence>
<dbReference type="AlphaFoldDB" id="A0A366K9L8"/>
<dbReference type="InterPro" id="IPR013378">
    <property type="entry name" value="InlB-like_B-rpt"/>
</dbReference>
<reference evidence="2 3" key="1">
    <citation type="submission" date="2017-10" db="EMBL/GenBank/DDBJ databases">
        <title>Bifidobacterium xylocopum sp. nov. and Bifidobacterium aemilianum sp. nov., from the carpenter bee (Xylocopa violacea) digestive tract.</title>
        <authorList>
            <person name="Alberoni D."/>
            <person name="Baffoni L."/>
            <person name="Di Gioia D."/>
            <person name="Gaggia F."/>
            <person name="Biavati B."/>
        </authorList>
    </citation>
    <scope>NUCLEOTIDE SEQUENCE [LARGE SCALE GENOMIC DNA]</scope>
    <source>
        <strain evidence="2 3">XV10</strain>
    </source>
</reference>
<dbReference type="Pfam" id="PF09479">
    <property type="entry name" value="Flg_new"/>
    <property type="match status" value="2"/>
</dbReference>
<organism evidence="2 3">
    <name type="scientific">Bifidobacterium aemilianum</name>
    <dbReference type="NCBI Taxonomy" id="2493120"/>
    <lineage>
        <taxon>Bacteria</taxon>
        <taxon>Bacillati</taxon>
        <taxon>Actinomycetota</taxon>
        <taxon>Actinomycetes</taxon>
        <taxon>Bifidobacteriales</taxon>
        <taxon>Bifidobacteriaceae</taxon>
        <taxon>Bifidobacterium</taxon>
    </lineage>
</organism>
<evidence type="ECO:0000313" key="2">
    <source>
        <dbReference type="EMBL" id="RBP97351.1"/>
    </source>
</evidence>
<dbReference type="InterPro" id="IPR042229">
    <property type="entry name" value="Listeria/Bacterioides_rpt_sf"/>
</dbReference>
<evidence type="ECO:0000256" key="1">
    <source>
        <dbReference type="ARBA" id="ARBA00004196"/>
    </source>
</evidence>
<protein>
    <recommendedName>
        <fullName evidence="4">InlB B-repeat-containing protein</fullName>
    </recommendedName>
</protein>
<proteinExistence type="predicted"/>
<keyword evidence="3" id="KW-1185">Reference proteome</keyword>
<dbReference type="Proteomes" id="UP000252530">
    <property type="component" value="Unassembled WGS sequence"/>
</dbReference>
<name>A0A366K9L8_9BIFI</name>
<evidence type="ECO:0000313" key="3">
    <source>
        <dbReference type="Proteomes" id="UP000252530"/>
    </source>
</evidence>
<dbReference type="GO" id="GO:0030313">
    <property type="term" value="C:cell envelope"/>
    <property type="evidence" value="ECO:0007669"/>
    <property type="project" value="UniProtKB-SubCell"/>
</dbReference>
<evidence type="ECO:0008006" key="4">
    <source>
        <dbReference type="Google" id="ProtNLM"/>
    </source>
</evidence>
<dbReference type="Gene3D" id="2.60.40.4270">
    <property type="entry name" value="Listeria-Bacteroides repeat domain"/>
    <property type="match status" value="1"/>
</dbReference>